<keyword evidence="1" id="KW-0812">Transmembrane</keyword>
<evidence type="ECO:0000313" key="2">
    <source>
        <dbReference type="EMBL" id="VDN11167.1"/>
    </source>
</evidence>
<protein>
    <submittedName>
        <fullName evidence="2">Uncharacterized protein</fullName>
    </submittedName>
</protein>
<keyword evidence="1" id="KW-1133">Transmembrane helix</keyword>
<proteinExistence type="predicted"/>
<feature type="transmembrane region" description="Helical" evidence="1">
    <location>
        <begin position="269"/>
        <end position="292"/>
    </location>
</feature>
<evidence type="ECO:0000313" key="3">
    <source>
        <dbReference type="Proteomes" id="UP000281553"/>
    </source>
</evidence>
<feature type="transmembrane region" description="Helical" evidence="1">
    <location>
        <begin position="156"/>
        <end position="184"/>
    </location>
</feature>
<dbReference type="Proteomes" id="UP000281553">
    <property type="component" value="Unassembled WGS sequence"/>
</dbReference>
<keyword evidence="1" id="KW-0472">Membrane</keyword>
<dbReference type="EMBL" id="UYRU01050874">
    <property type="protein sequence ID" value="VDN11167.1"/>
    <property type="molecule type" value="Genomic_DNA"/>
</dbReference>
<feature type="transmembrane region" description="Helical" evidence="1">
    <location>
        <begin position="115"/>
        <end position="136"/>
    </location>
</feature>
<dbReference type="AlphaFoldDB" id="A0A3P7LGZ7"/>
<feature type="transmembrane region" description="Helical" evidence="1">
    <location>
        <begin position="12"/>
        <end position="34"/>
    </location>
</feature>
<gene>
    <name evidence="2" type="ORF">DILT_LOCUS6998</name>
</gene>
<sequence>MQKRAESKAAPAFPSLAVCVCIAIHAGLITWLMYHLAVEEITDCDGLNSAEVSVLTSFSKIRITEYPYAELFLETWPYACVLVAFCLVANIFNFPGKMLVLDTVSVLLIWRINGWQFAITVIVISIAFSVFGAYIGRSPLFVLIVGMLMLRNMKHVLIFCLPQGFVSQIFVVPMSGSGFIVSVVRSIILGIEHARMRSVSLRDLLCNSIGYTVMSPICMSAPFVLFQDWLKWREGTTKYGFGSIDFIGQMCGPVRRISRGLNVRQLDGFLVYFISFVNVGKFHLFYVLAYGYCMVVGDLQQFALSPLFEKETSRLVVESRDHQSELLLKSTQDLSFVEKLISSEVTINGLMPDPPCCLLGTLQSSEVWR</sequence>
<name>A0A3P7LGZ7_DIBLA</name>
<accession>A0A3P7LGZ7</accession>
<organism evidence="2 3">
    <name type="scientific">Dibothriocephalus latus</name>
    <name type="common">Fish tapeworm</name>
    <name type="synonym">Diphyllobothrium latum</name>
    <dbReference type="NCBI Taxonomy" id="60516"/>
    <lineage>
        <taxon>Eukaryota</taxon>
        <taxon>Metazoa</taxon>
        <taxon>Spiralia</taxon>
        <taxon>Lophotrochozoa</taxon>
        <taxon>Platyhelminthes</taxon>
        <taxon>Cestoda</taxon>
        <taxon>Eucestoda</taxon>
        <taxon>Diphyllobothriidea</taxon>
        <taxon>Diphyllobothriidae</taxon>
        <taxon>Dibothriocephalus</taxon>
    </lineage>
</organism>
<evidence type="ECO:0000256" key="1">
    <source>
        <dbReference type="SAM" id="Phobius"/>
    </source>
</evidence>
<feature type="transmembrane region" description="Helical" evidence="1">
    <location>
        <begin position="204"/>
        <end position="226"/>
    </location>
</feature>
<keyword evidence="3" id="KW-1185">Reference proteome</keyword>
<dbReference type="OrthoDB" id="420606at2759"/>
<reference evidence="2 3" key="1">
    <citation type="submission" date="2018-11" db="EMBL/GenBank/DDBJ databases">
        <authorList>
            <consortium name="Pathogen Informatics"/>
        </authorList>
    </citation>
    <scope>NUCLEOTIDE SEQUENCE [LARGE SCALE GENOMIC DNA]</scope>
</reference>
<feature type="transmembrane region" description="Helical" evidence="1">
    <location>
        <begin position="76"/>
        <end position="94"/>
    </location>
</feature>